<feature type="transmembrane region" description="Helical" evidence="2">
    <location>
        <begin position="370"/>
        <end position="394"/>
    </location>
</feature>
<dbReference type="EMBL" id="HBHK01024012">
    <property type="protein sequence ID" value="CAD9703007.1"/>
    <property type="molecule type" value="Transcribed_RNA"/>
</dbReference>
<evidence type="ECO:0000256" key="2">
    <source>
        <dbReference type="SAM" id="Phobius"/>
    </source>
</evidence>
<reference evidence="3" key="1">
    <citation type="submission" date="2021-01" db="EMBL/GenBank/DDBJ databases">
        <authorList>
            <person name="Corre E."/>
            <person name="Pelletier E."/>
            <person name="Niang G."/>
            <person name="Scheremetjew M."/>
            <person name="Finn R."/>
            <person name="Kale V."/>
            <person name="Holt S."/>
            <person name="Cochrane G."/>
            <person name="Meng A."/>
            <person name="Brown T."/>
            <person name="Cohen L."/>
        </authorList>
    </citation>
    <scope>NUCLEOTIDE SEQUENCE</scope>
    <source>
        <strain evidence="3">NY070348D</strain>
    </source>
</reference>
<feature type="transmembrane region" description="Helical" evidence="2">
    <location>
        <begin position="414"/>
        <end position="436"/>
    </location>
</feature>
<proteinExistence type="predicted"/>
<name>A0A7S2SN08_9STRA</name>
<feature type="region of interest" description="Disordered" evidence="1">
    <location>
        <begin position="555"/>
        <end position="574"/>
    </location>
</feature>
<feature type="transmembrane region" description="Helical" evidence="2">
    <location>
        <begin position="38"/>
        <end position="57"/>
    </location>
</feature>
<feature type="transmembrane region" description="Helical" evidence="2">
    <location>
        <begin position="336"/>
        <end position="358"/>
    </location>
</feature>
<gene>
    <name evidence="3" type="ORF">QSP1433_LOCUS15120</name>
</gene>
<sequence>MGRIGARDSSVAMEFRNEIASSGTGRRRGAADLRFWEIVEYALMAIVIGSTVLTVYLHRQFVEDGSCLQQALREQHSLVGKVVDRAEYESNETYKAVAIKEPGLLSDSLLRINAFNSYSTGHGSLVADYDQVLDHDGRVVGSASEKNFAVDYEFSCSSSVARMNSSLYKVYGISTYNVSLHADCLAPSSPYIRSFWVNLIRVAFGVDAIVVNQAMYAFQCDGYLKNLATKEIWSWDKRDFDYLNYGLFRKAVRKLAAFFMSILSFALVSQITALLVRVLVTSGVAITFPLFNLFQRLGLNQHRRQLLSLSYPWLGAQIELLHTSNQSSNPLVSAHLFNVLLYYTMYEACQIVWSFWLYNKSMPAGQMQQIFGLVMICEYFSMIFARSLLTIQFFPRVMMFYYIAFHLYFYLVPYGFTSMATITWYAACLHAMVYCLRYHEVKAFQRGRVSFEQPRSLYSEIPQPQWNMLLPPLWSMFYPLNRSQRSIYDDEDSVANYITDTTSTVNASISAPPVQGVSPRESTQEVSETEVSSSRYAIPGGAVARAAEARRRAQSARAVPVVIEEHDPNHDHAA</sequence>
<evidence type="ECO:0000313" key="3">
    <source>
        <dbReference type="EMBL" id="CAD9703007.1"/>
    </source>
</evidence>
<dbReference type="AlphaFoldDB" id="A0A7S2SN08"/>
<feature type="region of interest" description="Disordered" evidence="1">
    <location>
        <begin position="510"/>
        <end position="531"/>
    </location>
</feature>
<keyword evidence="2" id="KW-1133">Transmembrane helix</keyword>
<evidence type="ECO:0000256" key="1">
    <source>
        <dbReference type="SAM" id="MobiDB-lite"/>
    </source>
</evidence>
<keyword evidence="2" id="KW-0472">Membrane</keyword>
<feature type="compositionally biased region" description="Basic and acidic residues" evidence="1">
    <location>
        <begin position="563"/>
        <end position="574"/>
    </location>
</feature>
<protein>
    <submittedName>
        <fullName evidence="3">Uncharacterized protein</fullName>
    </submittedName>
</protein>
<keyword evidence="2" id="KW-0812">Transmembrane</keyword>
<organism evidence="3">
    <name type="scientific">Mucochytrium quahogii</name>
    <dbReference type="NCBI Taxonomy" id="96639"/>
    <lineage>
        <taxon>Eukaryota</taxon>
        <taxon>Sar</taxon>
        <taxon>Stramenopiles</taxon>
        <taxon>Bigyra</taxon>
        <taxon>Labyrinthulomycetes</taxon>
        <taxon>Thraustochytrida</taxon>
        <taxon>Thraustochytriidae</taxon>
        <taxon>Mucochytrium</taxon>
    </lineage>
</organism>
<accession>A0A7S2SN08</accession>